<keyword evidence="7" id="KW-0131">Cell cycle</keyword>
<dbReference type="GO" id="GO:0005886">
    <property type="term" value="C:plasma membrane"/>
    <property type="evidence" value="ECO:0007669"/>
    <property type="project" value="TreeGrafter"/>
</dbReference>
<gene>
    <name evidence="10" type="primary">ftsQ</name>
    <name evidence="10" type="ORF">BN46_0264</name>
    <name evidence="11" type="ORF">HMPREF9719_00254</name>
</gene>
<keyword evidence="3 10" id="KW-0132">Cell division</keyword>
<dbReference type="GO" id="GO:0051301">
    <property type="term" value="P:cell division"/>
    <property type="evidence" value="ECO:0007669"/>
    <property type="project" value="UniProtKB-KW"/>
</dbReference>
<dbReference type="InterPro" id="IPR013685">
    <property type="entry name" value="POTRA_FtsQ_type"/>
</dbReference>
<evidence type="ECO:0000256" key="8">
    <source>
        <dbReference type="SAM" id="MobiDB-lite"/>
    </source>
</evidence>
<dbReference type="HOGENOM" id="CLU_047677_1_1_11"/>
<evidence type="ECO:0000256" key="3">
    <source>
        <dbReference type="ARBA" id="ARBA00022618"/>
    </source>
</evidence>
<accession>I7L851</accession>
<keyword evidence="6" id="KW-0472">Membrane</keyword>
<dbReference type="InterPro" id="IPR034746">
    <property type="entry name" value="POTRA"/>
</dbReference>
<reference evidence="11 12" key="2">
    <citation type="submission" date="2012-08" db="EMBL/GenBank/DDBJ databases">
        <title>The Genome Sequence of Turicella otitidis ATCC 51513.</title>
        <authorList>
            <consortium name="The Broad Institute Genome Sequencing Platform"/>
            <person name="Earl A."/>
            <person name="Ward D."/>
            <person name="Feldgarden M."/>
            <person name="Gevers D."/>
            <person name="Huys G."/>
            <person name="Walker B."/>
            <person name="Young S.K."/>
            <person name="Zeng Q."/>
            <person name="Gargeya S."/>
            <person name="Fitzgerald M."/>
            <person name="Haas B."/>
            <person name="Abouelleil A."/>
            <person name="Alvarado L."/>
            <person name="Arachchi H.M."/>
            <person name="Berlin A.M."/>
            <person name="Chapman S.B."/>
            <person name="Goldberg J."/>
            <person name="Griggs A."/>
            <person name="Gujja S."/>
            <person name="Hansen M."/>
            <person name="Howarth C."/>
            <person name="Imamovic A."/>
            <person name="Larimer J."/>
            <person name="McCowen C."/>
            <person name="Montmayeur A."/>
            <person name="Murphy C."/>
            <person name="Neiman D."/>
            <person name="Pearson M."/>
            <person name="Priest M."/>
            <person name="Roberts A."/>
            <person name="Saif S."/>
            <person name="Shea T."/>
            <person name="Sisk P."/>
            <person name="Sykes S."/>
            <person name="Wortman J."/>
            <person name="Nusbaum C."/>
            <person name="Birren B."/>
        </authorList>
    </citation>
    <scope>NUCLEOTIDE SEQUENCE [LARGE SCALE GENOMIC DNA]</scope>
    <source>
        <strain evidence="11 12">ATCC 51513</strain>
    </source>
</reference>
<dbReference type="AlphaFoldDB" id="I7L851"/>
<keyword evidence="2" id="KW-1003">Cell membrane</keyword>
<evidence type="ECO:0000256" key="4">
    <source>
        <dbReference type="ARBA" id="ARBA00022692"/>
    </source>
</evidence>
<dbReference type="eggNOG" id="COG1589">
    <property type="taxonomic scope" value="Bacteria"/>
</dbReference>
<dbReference type="Gene3D" id="3.10.20.310">
    <property type="entry name" value="membrane protein fhac"/>
    <property type="match status" value="1"/>
</dbReference>
<feature type="domain" description="POTRA" evidence="9">
    <location>
        <begin position="29"/>
        <end position="97"/>
    </location>
</feature>
<dbReference type="InterPro" id="IPR050487">
    <property type="entry name" value="FtsQ_DivIB"/>
</dbReference>
<evidence type="ECO:0000256" key="6">
    <source>
        <dbReference type="ARBA" id="ARBA00023136"/>
    </source>
</evidence>
<dbReference type="Proteomes" id="UP000011016">
    <property type="component" value="Unassembled WGS sequence"/>
</dbReference>
<feature type="region of interest" description="Disordered" evidence="8">
    <location>
        <begin position="205"/>
        <end position="224"/>
    </location>
</feature>
<comment type="subcellular location">
    <subcellularLocation>
        <location evidence="1">Membrane</location>
    </subcellularLocation>
</comment>
<evidence type="ECO:0000259" key="9">
    <source>
        <dbReference type="PROSITE" id="PS51779"/>
    </source>
</evidence>
<evidence type="ECO:0000313" key="12">
    <source>
        <dbReference type="Proteomes" id="UP000006078"/>
    </source>
</evidence>
<evidence type="ECO:0000256" key="2">
    <source>
        <dbReference type="ARBA" id="ARBA00022475"/>
    </source>
</evidence>
<sequence length="224" mass="23710">MKRTVVAVVCGLLAILAALGALVYFAPVMTVKAVEVEGNAQVSADEAVEASGVREGMNIVRVDTTEAARRLAELDWVEEASVSRSLPSTVRLELVEHVAVAHAGDELIDAEGETFATGEPPEGAVELRGEAGEDARRAVVEALAEIDPETRGQVAFAEAPSSAEILLGTHDGREVFWGASEDNGKKARALRVVLAQPGERWDISNPELVSRIGEAGPPPEEQPE</sequence>
<dbReference type="STRING" id="29321.AAV33_05410"/>
<comment type="caution">
    <text evidence="10">The sequence shown here is derived from an EMBL/GenBank/DDBJ whole genome shotgun (WGS) entry which is preliminary data.</text>
</comment>
<dbReference type="InterPro" id="IPR005548">
    <property type="entry name" value="Cell_div_FtsQ/DivIB_C"/>
</dbReference>
<evidence type="ECO:0000256" key="5">
    <source>
        <dbReference type="ARBA" id="ARBA00022989"/>
    </source>
</evidence>
<organism evidence="10 13">
    <name type="scientific">Corynebacterium otitidis ATCC 51513</name>
    <dbReference type="NCBI Taxonomy" id="883169"/>
    <lineage>
        <taxon>Bacteria</taxon>
        <taxon>Bacillati</taxon>
        <taxon>Actinomycetota</taxon>
        <taxon>Actinomycetes</taxon>
        <taxon>Mycobacteriales</taxon>
        <taxon>Corynebacteriaceae</taxon>
        <taxon>Corynebacterium</taxon>
    </lineage>
</organism>
<evidence type="ECO:0000313" key="11">
    <source>
        <dbReference type="EMBL" id="EJZ82852.1"/>
    </source>
</evidence>
<dbReference type="Pfam" id="PF03799">
    <property type="entry name" value="FtsQ_DivIB_C"/>
    <property type="match status" value="1"/>
</dbReference>
<evidence type="ECO:0000256" key="1">
    <source>
        <dbReference type="ARBA" id="ARBA00004370"/>
    </source>
</evidence>
<dbReference type="EMBL" id="CAJZ01000035">
    <property type="protein sequence ID" value="CCI83012.1"/>
    <property type="molecule type" value="Genomic_DNA"/>
</dbReference>
<reference evidence="10 13" key="1">
    <citation type="journal article" date="2012" name="J. Bacteriol.">
        <title>Draft Genome Sequence of Turicella otitidis ATCC 51513, Isolated from Middle Ear Fluid from a Child with Otitis Media.</title>
        <authorList>
            <person name="Brinkrolf K."/>
            <person name="Schneider J."/>
            <person name="Knecht M."/>
            <person name="Ruckert C."/>
            <person name="Tauch A."/>
        </authorList>
    </citation>
    <scope>NUCLEOTIDE SEQUENCE [LARGE SCALE GENOMIC DNA]</scope>
    <source>
        <strain evidence="10 13">ATCC 51513</strain>
    </source>
</reference>
<keyword evidence="5" id="KW-1133">Transmembrane helix</keyword>
<evidence type="ECO:0000313" key="13">
    <source>
        <dbReference type="Proteomes" id="UP000011016"/>
    </source>
</evidence>
<dbReference type="Proteomes" id="UP000006078">
    <property type="component" value="Unassembled WGS sequence"/>
</dbReference>
<name>I7L851_9CORY</name>
<proteinExistence type="predicted"/>
<dbReference type="PROSITE" id="PS51779">
    <property type="entry name" value="POTRA"/>
    <property type="match status" value="1"/>
</dbReference>
<evidence type="ECO:0000256" key="7">
    <source>
        <dbReference type="ARBA" id="ARBA00023306"/>
    </source>
</evidence>
<dbReference type="EMBL" id="AHAE01000016">
    <property type="protein sequence ID" value="EJZ82852.1"/>
    <property type="molecule type" value="Genomic_DNA"/>
</dbReference>
<dbReference type="PANTHER" id="PTHR37820:SF1">
    <property type="entry name" value="CELL DIVISION PROTEIN FTSQ"/>
    <property type="match status" value="1"/>
</dbReference>
<keyword evidence="12" id="KW-1185">Reference proteome</keyword>
<protein>
    <submittedName>
        <fullName evidence="10">Cell division protein</fullName>
    </submittedName>
</protein>
<dbReference type="RefSeq" id="WP_004600144.1">
    <property type="nucleotide sequence ID" value="NZ_HF541865.1"/>
</dbReference>
<dbReference type="Pfam" id="PF08478">
    <property type="entry name" value="POTRA_1"/>
    <property type="match status" value="1"/>
</dbReference>
<dbReference type="PANTHER" id="PTHR37820">
    <property type="entry name" value="CELL DIVISION PROTEIN DIVIB"/>
    <property type="match status" value="1"/>
</dbReference>
<dbReference type="OrthoDB" id="9790760at2"/>
<keyword evidence="4" id="KW-0812">Transmembrane</keyword>
<evidence type="ECO:0000313" key="10">
    <source>
        <dbReference type="EMBL" id="CCI83012.1"/>
    </source>
</evidence>